<dbReference type="PANTHER" id="PTHR34216:SF3">
    <property type="entry name" value="POLY-BETA-1,6-N-ACETYL-D-GLUCOSAMINE N-DEACETYLASE"/>
    <property type="match status" value="1"/>
</dbReference>
<dbReference type="GO" id="GO:0005975">
    <property type="term" value="P:carbohydrate metabolic process"/>
    <property type="evidence" value="ECO:0007669"/>
    <property type="project" value="InterPro"/>
</dbReference>
<evidence type="ECO:0000313" key="4">
    <source>
        <dbReference type="EMBL" id="EED35512.1"/>
    </source>
</evidence>
<dbReference type="Gene3D" id="3.20.20.370">
    <property type="entry name" value="Glycoside hydrolase/deacetylase"/>
    <property type="match status" value="1"/>
</dbReference>
<dbReference type="InterPro" id="IPR002509">
    <property type="entry name" value="NODB_dom"/>
</dbReference>
<reference evidence="5" key="1">
    <citation type="journal article" date="2013" name="BMC Microbiol.">
        <title>Taxonomy and evolution of bacteriochlorophyll a-containing members of the OM60/NOR5 clade of marine gammaproteobacteria: description of Luminiphilus syltensis gen. nov., sp. nov., reclassification of Haliea rubra as Pseudohaliea rubra gen. nov., comb. nov., and emendation of Chromatocurvus halotolerans.</title>
        <authorList>
            <person name="Spring S."/>
            <person name="Riedel T."/>
            <person name="Sproer C."/>
            <person name="Yan S."/>
            <person name="Harder J."/>
            <person name="Fuchs B.M."/>
        </authorList>
    </citation>
    <scope>NUCLEOTIDE SEQUENCE [LARGE SCALE GENOMIC DNA]</scope>
    <source>
        <strain evidence="5">NOR51-B</strain>
    </source>
</reference>
<evidence type="ECO:0000256" key="2">
    <source>
        <dbReference type="ARBA" id="ARBA00022729"/>
    </source>
</evidence>
<dbReference type="EMBL" id="DS999411">
    <property type="protein sequence ID" value="EED35512.1"/>
    <property type="molecule type" value="Genomic_DNA"/>
</dbReference>
<accession>B8KVK1</accession>
<dbReference type="SUPFAM" id="SSF88713">
    <property type="entry name" value="Glycoside hydrolase/deacetylase"/>
    <property type="match status" value="1"/>
</dbReference>
<dbReference type="CDD" id="cd10973">
    <property type="entry name" value="CE4_DAC_u4_5s"/>
    <property type="match status" value="1"/>
</dbReference>
<evidence type="ECO:0000256" key="1">
    <source>
        <dbReference type="ARBA" id="ARBA00004613"/>
    </source>
</evidence>
<dbReference type="AlphaFoldDB" id="B8KVK1"/>
<dbReference type="InterPro" id="IPR011330">
    <property type="entry name" value="Glyco_hydro/deAcase_b/a-brl"/>
</dbReference>
<comment type="subcellular location">
    <subcellularLocation>
        <location evidence="1">Secreted</location>
    </subcellularLocation>
</comment>
<keyword evidence="5" id="KW-1185">Reference proteome</keyword>
<feature type="domain" description="NodB homology" evidence="3">
    <location>
        <begin position="70"/>
        <end position="303"/>
    </location>
</feature>
<dbReference type="eggNOG" id="COG0726">
    <property type="taxonomic scope" value="Bacteria"/>
</dbReference>
<dbReference type="PROSITE" id="PS51677">
    <property type="entry name" value="NODB"/>
    <property type="match status" value="1"/>
</dbReference>
<dbReference type="GO" id="GO:0005576">
    <property type="term" value="C:extracellular region"/>
    <property type="evidence" value="ECO:0007669"/>
    <property type="project" value="UniProtKB-SubCell"/>
</dbReference>
<protein>
    <submittedName>
        <fullName evidence="4">Polysaccharide deacetylase</fullName>
    </submittedName>
</protein>
<gene>
    <name evidence="4" type="ORF">NOR51B_1458</name>
</gene>
<dbReference type="HOGENOM" id="CLU_030024_0_1_6"/>
<sequence length="338" mass="37104">MLTSSPAWTTNADNAVILLYHHVSTTTPASTSVSPSVFEEHLQYLAEGYNVISLEQAVTALKAKQLLPERAVVITFDDGYRNIYDNAHPRLRKYGMPYTVFINPQMIGKQMSQLNWQQVAEMKSDGAQFANHTSQHRHLLERAAGESLAEWLDGIEKDIAHANALLDRKLASNPAYVAYPYGEFNTDIQSLVATLGMVGFGQHSGGIYSGSDFTALPRFPASGLYGNLRTLKTKINSLAMPVNSSSVLDPVAQQNSVGDFSFTVAGGDVIAQQMGCFYANEALPVSVDGYTVTVTLEKTLPIGRSRVNCTAPSQSQPGRYYWYSQPWFVADQNGKYPD</sequence>
<dbReference type="PANTHER" id="PTHR34216">
    <property type="match status" value="1"/>
</dbReference>
<dbReference type="Pfam" id="PF01522">
    <property type="entry name" value="Polysacc_deac_1"/>
    <property type="match status" value="1"/>
</dbReference>
<dbReference type="GO" id="GO:0016810">
    <property type="term" value="F:hydrolase activity, acting on carbon-nitrogen (but not peptide) bonds"/>
    <property type="evidence" value="ECO:0007669"/>
    <property type="project" value="InterPro"/>
</dbReference>
<name>B8KVK1_9GAMM</name>
<dbReference type="Proteomes" id="UP000004699">
    <property type="component" value="Unassembled WGS sequence"/>
</dbReference>
<dbReference type="OrthoDB" id="9814639at2"/>
<keyword evidence="2" id="KW-0732">Signal</keyword>
<dbReference type="InterPro" id="IPR051398">
    <property type="entry name" value="Polysacch_Deacetylase"/>
</dbReference>
<dbReference type="STRING" id="565045.NOR51B_1458"/>
<organism evidence="4 5">
    <name type="scientific">Luminiphilus syltensis NOR5-1B</name>
    <dbReference type="NCBI Taxonomy" id="565045"/>
    <lineage>
        <taxon>Bacteria</taxon>
        <taxon>Pseudomonadati</taxon>
        <taxon>Pseudomonadota</taxon>
        <taxon>Gammaproteobacteria</taxon>
        <taxon>Cellvibrionales</taxon>
        <taxon>Halieaceae</taxon>
        <taxon>Luminiphilus</taxon>
    </lineage>
</organism>
<evidence type="ECO:0000313" key="5">
    <source>
        <dbReference type="Proteomes" id="UP000004699"/>
    </source>
</evidence>
<proteinExistence type="predicted"/>
<evidence type="ECO:0000259" key="3">
    <source>
        <dbReference type="PROSITE" id="PS51677"/>
    </source>
</evidence>